<proteinExistence type="predicted"/>
<keyword evidence="3" id="KW-0808">Transferase</keyword>
<organism evidence="3 4">
    <name type="scientific">Stappia sediminis</name>
    <dbReference type="NCBI Taxonomy" id="2692190"/>
    <lineage>
        <taxon>Bacteria</taxon>
        <taxon>Pseudomonadati</taxon>
        <taxon>Pseudomonadota</taxon>
        <taxon>Alphaproteobacteria</taxon>
        <taxon>Hyphomicrobiales</taxon>
        <taxon>Stappiaceae</taxon>
        <taxon>Stappia</taxon>
    </lineage>
</organism>
<accession>A0A7X3LYL8</accession>
<evidence type="ECO:0000259" key="2">
    <source>
        <dbReference type="Pfam" id="PF13477"/>
    </source>
</evidence>
<dbReference type="PANTHER" id="PTHR12526:SF638">
    <property type="entry name" value="SPORE COAT PROTEIN SA"/>
    <property type="match status" value="1"/>
</dbReference>
<feature type="domain" description="Glycosyl transferase family 1" evidence="1">
    <location>
        <begin position="196"/>
        <end position="361"/>
    </location>
</feature>
<dbReference type="Proteomes" id="UP000433101">
    <property type="component" value="Unassembled WGS sequence"/>
</dbReference>
<dbReference type="Pfam" id="PF00534">
    <property type="entry name" value="Glycos_transf_1"/>
    <property type="match status" value="1"/>
</dbReference>
<dbReference type="InterPro" id="IPR001296">
    <property type="entry name" value="Glyco_trans_1"/>
</dbReference>
<protein>
    <submittedName>
        <fullName evidence="3">Glycosyltransferase</fullName>
    </submittedName>
</protein>
<keyword evidence="4" id="KW-1185">Reference proteome</keyword>
<evidence type="ECO:0000313" key="4">
    <source>
        <dbReference type="Proteomes" id="UP000433101"/>
    </source>
</evidence>
<dbReference type="AlphaFoldDB" id="A0A7X3LYL8"/>
<name>A0A7X3LYL8_9HYPH</name>
<dbReference type="EMBL" id="WUMV01000010">
    <property type="protein sequence ID" value="MXN67466.1"/>
    <property type="molecule type" value="Genomic_DNA"/>
</dbReference>
<dbReference type="GO" id="GO:0016757">
    <property type="term" value="F:glycosyltransferase activity"/>
    <property type="evidence" value="ECO:0007669"/>
    <property type="project" value="InterPro"/>
</dbReference>
<gene>
    <name evidence="3" type="ORF">GR183_21375</name>
</gene>
<evidence type="ECO:0000313" key="3">
    <source>
        <dbReference type="EMBL" id="MXN67466.1"/>
    </source>
</evidence>
<dbReference type="RefSeq" id="WP_160777698.1">
    <property type="nucleotide sequence ID" value="NZ_WUMV01000010.1"/>
</dbReference>
<dbReference type="SUPFAM" id="SSF53756">
    <property type="entry name" value="UDP-Glycosyltransferase/glycogen phosphorylase"/>
    <property type="match status" value="1"/>
</dbReference>
<dbReference type="CDD" id="cd03808">
    <property type="entry name" value="GT4_CapM-like"/>
    <property type="match status" value="1"/>
</dbReference>
<dbReference type="Gene3D" id="3.40.50.2000">
    <property type="entry name" value="Glycogen Phosphorylase B"/>
    <property type="match status" value="2"/>
</dbReference>
<sequence>MAASTETSRTRTRVAVVASLTFSLVNFRLELLRSLVRSGCDVYALAPDDDPESIALLEEAGVHFRQISMDRTGTGLLADIRTLRTIKAAFDGIRPDIVLPYTMKPVIYAGLAARMVGIPKRYALITGLGYVFTGDNPSFRKKLLRQACVFLYRHALKGAVQVFIYNNTDAEIFRSLHIVTNSNSMLVPGSGIDTRHFSQAPPPDGPPVFLLIARLLKDKGIREYVEAARILRARHPQARVQLLGPFDPNPAAIARKEVEEWTANGTIEYLGEAKDVRPYLRSCSVLVLPSYREGIPRTVLEAMSTGRAVVTTDAPGCVDTVEDGETGFIVPVADAAALAQAMEKFVTTPSSIVEMGKRARQCAVERYDVHVVNRILIEEMGLQYIPPANSNREAAC</sequence>
<comment type="caution">
    <text evidence="3">The sequence shown here is derived from an EMBL/GenBank/DDBJ whole genome shotgun (WGS) entry which is preliminary data.</text>
</comment>
<dbReference type="PANTHER" id="PTHR12526">
    <property type="entry name" value="GLYCOSYLTRANSFERASE"/>
    <property type="match status" value="1"/>
</dbReference>
<evidence type="ECO:0000259" key="1">
    <source>
        <dbReference type="Pfam" id="PF00534"/>
    </source>
</evidence>
<dbReference type="InterPro" id="IPR028098">
    <property type="entry name" value="Glyco_trans_4-like_N"/>
</dbReference>
<reference evidence="3 4" key="1">
    <citation type="submission" date="2019-12" db="EMBL/GenBank/DDBJ databases">
        <authorList>
            <person name="Li M."/>
        </authorList>
    </citation>
    <scope>NUCLEOTIDE SEQUENCE [LARGE SCALE GENOMIC DNA]</scope>
    <source>
        <strain evidence="3 4">GBMRC 2046</strain>
    </source>
</reference>
<feature type="domain" description="Glycosyltransferase subfamily 4-like N-terminal" evidence="2">
    <location>
        <begin position="29"/>
        <end position="163"/>
    </location>
</feature>
<dbReference type="Pfam" id="PF13477">
    <property type="entry name" value="Glyco_trans_4_2"/>
    <property type="match status" value="1"/>
</dbReference>